<evidence type="ECO:0000313" key="1">
    <source>
        <dbReference type="EMBL" id="CAG8484184.1"/>
    </source>
</evidence>
<evidence type="ECO:0000313" key="2">
    <source>
        <dbReference type="Proteomes" id="UP000789366"/>
    </source>
</evidence>
<dbReference type="Proteomes" id="UP000789366">
    <property type="component" value="Unassembled WGS sequence"/>
</dbReference>
<reference evidence="1" key="1">
    <citation type="submission" date="2021-06" db="EMBL/GenBank/DDBJ databases">
        <authorList>
            <person name="Kallberg Y."/>
            <person name="Tangrot J."/>
            <person name="Rosling A."/>
        </authorList>
    </citation>
    <scope>NUCLEOTIDE SEQUENCE</scope>
    <source>
        <strain evidence="1">28 12/20/2015</strain>
    </source>
</reference>
<dbReference type="EMBL" id="CAJVPW010001440">
    <property type="protein sequence ID" value="CAG8484184.1"/>
    <property type="molecule type" value="Genomic_DNA"/>
</dbReference>
<gene>
    <name evidence="1" type="ORF">SPELUC_LOCUS2261</name>
</gene>
<name>A0ACA9KNI0_9GLOM</name>
<proteinExistence type="predicted"/>
<protein>
    <submittedName>
        <fullName evidence="1">8052_t:CDS:1</fullName>
    </submittedName>
</protein>
<organism evidence="1 2">
    <name type="scientific">Cetraspora pellucida</name>
    <dbReference type="NCBI Taxonomy" id="1433469"/>
    <lineage>
        <taxon>Eukaryota</taxon>
        <taxon>Fungi</taxon>
        <taxon>Fungi incertae sedis</taxon>
        <taxon>Mucoromycota</taxon>
        <taxon>Glomeromycotina</taxon>
        <taxon>Glomeromycetes</taxon>
        <taxon>Diversisporales</taxon>
        <taxon>Gigasporaceae</taxon>
        <taxon>Cetraspora</taxon>
    </lineage>
</organism>
<sequence length="771" mass="90215">MSDHAQQQLHSLVLSAELNSENENIEQLGPIIKSIYDTERQEAFLEQLATFVRKKEGEIERMCNSNYQEFVHSVDQLLKVRQGTVNLKNKIIDLNYDLQKSGKKVAAKKKELIQTRKIQKNIDEAVETLQLCLNVLDMANRVNYLVEERKYYSALRTLEELQTVHLRKVIQYEFAKHMHESIPVMQNSVKDAVTKEMKEWLFRVREVTRQVGKLAMEQMRLRQERWKVKVSKNPDLRSVPVSSPIEIVMNEENEFNIINNKEVQIDFKPLYQCLHIYEELGKLNEFKSNYEEDRKAQANLVLSESYTLRENNDKGFEAFLQDVVGFFVIEHVIVHSTQNFRSRAEVDHLWDTVIAKVVKIVAESLDDCRDPELFKQIKFNLFTFIQTLEDYGYNINSFIDLVRTVFQKYSDMLKHKFSVDFHQTIIDDDYMPMQVSFREEYEAVVDACWFKENHRISQGFPKTLPFSQAYPSCCLDIKNFVNQYYQFAEDDSKKYSYVDDIVQRTLDHLLIDHVDGALRGKLQSTNMSQIVQIIINLEYFEGACGELEKLLKAKRSSHRGGNIKLYAIDEFRETRKKAEKRIFELVNSKIDDFLELADYDWAPVSCQKHPSPFLQDMVGFLGALISSTLYNLPVSIKTFIYFDALSHLATSIRDLILNPGVKRINSNAIMNFDLDVTFLENFARGLEDPNIADAFLELRQIVTLLRADNVEEYLDPSLRNRKYSHLRPTDVVNLFEKWLKDQTVISMDPDERVKRRAMEGVVRSLRFSTKE</sequence>
<keyword evidence="2" id="KW-1185">Reference proteome</keyword>
<accession>A0ACA9KNI0</accession>
<comment type="caution">
    <text evidence="1">The sequence shown here is derived from an EMBL/GenBank/DDBJ whole genome shotgun (WGS) entry which is preliminary data.</text>
</comment>